<comment type="caution">
    <text evidence="2">The sequence shown here is derived from an EMBL/GenBank/DDBJ whole genome shotgun (WGS) entry which is preliminary data.</text>
</comment>
<evidence type="ECO:0000259" key="1">
    <source>
        <dbReference type="PROSITE" id="PS51269"/>
    </source>
</evidence>
<organism evidence="2 3">
    <name type="scientific">Petrolisthes cinctipes</name>
    <name type="common">Flat porcelain crab</name>
    <dbReference type="NCBI Taxonomy" id="88211"/>
    <lineage>
        <taxon>Eukaryota</taxon>
        <taxon>Metazoa</taxon>
        <taxon>Ecdysozoa</taxon>
        <taxon>Arthropoda</taxon>
        <taxon>Crustacea</taxon>
        <taxon>Multicrustacea</taxon>
        <taxon>Malacostraca</taxon>
        <taxon>Eumalacostraca</taxon>
        <taxon>Eucarida</taxon>
        <taxon>Decapoda</taxon>
        <taxon>Pleocyemata</taxon>
        <taxon>Anomura</taxon>
        <taxon>Galatheoidea</taxon>
        <taxon>Porcellanidae</taxon>
        <taxon>Petrolisthes</taxon>
    </lineage>
</organism>
<evidence type="ECO:0000313" key="2">
    <source>
        <dbReference type="EMBL" id="KAK3879488.1"/>
    </source>
</evidence>
<dbReference type="Proteomes" id="UP001286313">
    <property type="component" value="Unassembled WGS sequence"/>
</dbReference>
<evidence type="ECO:0000313" key="3">
    <source>
        <dbReference type="Proteomes" id="UP001286313"/>
    </source>
</evidence>
<dbReference type="EMBL" id="JAWQEG010001436">
    <property type="protein sequence ID" value="KAK3879488.1"/>
    <property type="molecule type" value="Genomic_DNA"/>
</dbReference>
<name>A0AAE1KPZ0_PETCI</name>
<reference evidence="2" key="1">
    <citation type="submission" date="2023-10" db="EMBL/GenBank/DDBJ databases">
        <title>Genome assemblies of two species of porcelain crab, Petrolisthes cinctipes and Petrolisthes manimaculis (Anomura: Porcellanidae).</title>
        <authorList>
            <person name="Angst P."/>
        </authorList>
    </citation>
    <scope>NUCLEOTIDE SEQUENCE</scope>
    <source>
        <strain evidence="2">PB745_01</strain>
        <tissue evidence="2">Gill</tissue>
    </source>
</reference>
<proteinExistence type="predicted"/>
<gene>
    <name evidence="2" type="ORF">Pcinc_015946</name>
</gene>
<accession>A0AAE1KPZ0</accession>
<dbReference type="PANTHER" id="PTHR12333">
    <property type="entry name" value="COMM DOMAIN CONTAINING PROTEIN 10"/>
    <property type="match status" value="1"/>
</dbReference>
<feature type="domain" description="COMM" evidence="1">
    <location>
        <begin position="149"/>
        <end position="219"/>
    </location>
</feature>
<dbReference type="PROSITE" id="PS51269">
    <property type="entry name" value="COMM"/>
    <property type="match status" value="1"/>
</dbReference>
<dbReference type="PANTHER" id="PTHR12333:SF0">
    <property type="entry name" value="COMM DOMAIN-CONTAINING PROTEIN 10"/>
    <property type="match status" value="1"/>
</dbReference>
<protein>
    <recommendedName>
        <fullName evidence="1">COMM domain-containing protein</fullName>
    </recommendedName>
</protein>
<dbReference type="Pfam" id="PF21672">
    <property type="entry name" value="COMM_HN"/>
    <property type="match status" value="1"/>
</dbReference>
<dbReference type="AlphaFoldDB" id="A0AAE1KPZ0"/>
<dbReference type="InterPro" id="IPR037361">
    <property type="entry name" value="COMMD10"/>
</dbReference>
<sequence length="219" mass="24465">MANGVYVEAEQRFNSGARDVLVNARSPHKWLESGLQLANRTDVVKMKGVVSRVCATLTAGRSQVFTEEEEEKLSVSLGLSSDEMHQLVTTTLHILHQAAQGTVRPGVLEEHLVAAGLTQDRAEVFGQLWAMHARTILTTLRNQSLAQYKLEDMQWSLQLETATRTRARQARPLAVLQLSLSAPGGSDEKENMAVQMDRQQLFQLYQQLEQVQGQLDSLR</sequence>
<keyword evidence="3" id="KW-1185">Reference proteome</keyword>
<dbReference type="Pfam" id="PF07258">
    <property type="entry name" value="COMM_domain"/>
    <property type="match status" value="1"/>
</dbReference>
<dbReference type="InterPro" id="IPR017920">
    <property type="entry name" value="COMM"/>
</dbReference>